<reference evidence="1" key="1">
    <citation type="journal article" date="2020" name="Nature">
        <title>Giant virus diversity and host interactions through global metagenomics.</title>
        <authorList>
            <person name="Schulz F."/>
            <person name="Roux S."/>
            <person name="Paez-Espino D."/>
            <person name="Jungbluth S."/>
            <person name="Walsh D.A."/>
            <person name="Denef V.J."/>
            <person name="McMahon K.D."/>
            <person name="Konstantinidis K.T."/>
            <person name="Eloe-Fadrosh E.A."/>
            <person name="Kyrpides N.C."/>
            <person name="Woyke T."/>
        </authorList>
    </citation>
    <scope>NUCLEOTIDE SEQUENCE</scope>
    <source>
        <strain evidence="1">GVMAG-M-3300027963-21</strain>
    </source>
</reference>
<dbReference type="EMBL" id="MN740525">
    <property type="protein sequence ID" value="QHU31285.1"/>
    <property type="molecule type" value="Genomic_DNA"/>
</dbReference>
<accession>A0A6C0LMQ9</accession>
<protein>
    <submittedName>
        <fullName evidence="1">Uncharacterized protein</fullName>
    </submittedName>
</protein>
<name>A0A6C0LMQ9_9ZZZZ</name>
<evidence type="ECO:0000313" key="1">
    <source>
        <dbReference type="EMBL" id="QHU31285.1"/>
    </source>
</evidence>
<sequence length="72" mass="8211">MEVIGITEIEAQAVCDALCMDDTSSLYYLTKKEVLSLSCISTEKRKRLWELIKEVIKDPRFAPVIVMPSFDV</sequence>
<proteinExistence type="predicted"/>
<dbReference type="AlphaFoldDB" id="A0A6C0LMQ9"/>
<organism evidence="1">
    <name type="scientific">viral metagenome</name>
    <dbReference type="NCBI Taxonomy" id="1070528"/>
    <lineage>
        <taxon>unclassified sequences</taxon>
        <taxon>metagenomes</taxon>
        <taxon>organismal metagenomes</taxon>
    </lineage>
</organism>